<protein>
    <recommendedName>
        <fullName evidence="4">SWI5-dependent HO expression protein 3</fullName>
    </recommendedName>
</protein>
<evidence type="ECO:0000313" key="3">
    <source>
        <dbReference type="Proteomes" id="UP000774326"/>
    </source>
</evidence>
<reference evidence="2" key="2">
    <citation type="submission" date="2021-01" db="EMBL/GenBank/DDBJ databases">
        <authorList>
            <person name="Schikora-Tamarit M.A."/>
        </authorList>
    </citation>
    <scope>NUCLEOTIDE SEQUENCE</scope>
    <source>
        <strain evidence="2">CBS2887</strain>
    </source>
</reference>
<dbReference type="AlphaFoldDB" id="A0A9P8QCN9"/>
<gene>
    <name evidence="2" type="ORF">WICPIJ_002019</name>
</gene>
<keyword evidence="3" id="KW-1185">Reference proteome</keyword>
<evidence type="ECO:0000313" key="2">
    <source>
        <dbReference type="EMBL" id="KAH3686994.1"/>
    </source>
</evidence>
<dbReference type="Proteomes" id="UP000774326">
    <property type="component" value="Unassembled WGS sequence"/>
</dbReference>
<feature type="region of interest" description="Disordered" evidence="1">
    <location>
        <begin position="26"/>
        <end position="59"/>
    </location>
</feature>
<sequence length="429" mass="48552">MPPQFFKDASSGGLTNKFKPRTFSFSFGKANNGTATPSPNTSVNDLSYTSDDLPKSSSTAATSINQTRFFLNNEHGFSHNKTTQQFNAKNQEDFLSDSSIDNMEQLVRNLRADHQLSQDQSTPTKVIKPKDHTHVLSQGSQRQTRSKKAKASLVQSQRKTRHGQQERDQHPLTDDEPVEILDIRDLSTGDMSSGAIERANVGNESVMSEPSEHERVEEQNYQSSYSQRSDEANDNYLLEALSKSQKMCNGLKQKLELANSKVATLNTTIGKQSESIESLKAMVSKFQEDFADLQNETETFKKSKQDENQVIKETKAGYDDLLKSFNVYKSEIAEVKKKLDHLKQIKQSSAYELSKKNKDVLNLQQKLDETSGFLSEQKIKTTELEKNLDKSRKDYDKKILESLKSFKELESKIELTLKKGFEDTNSNIT</sequence>
<feature type="region of interest" description="Disordered" evidence="1">
    <location>
        <begin position="198"/>
        <end position="229"/>
    </location>
</feature>
<dbReference type="EMBL" id="JAEUBG010001046">
    <property type="protein sequence ID" value="KAH3686994.1"/>
    <property type="molecule type" value="Genomic_DNA"/>
</dbReference>
<evidence type="ECO:0000256" key="1">
    <source>
        <dbReference type="SAM" id="MobiDB-lite"/>
    </source>
</evidence>
<reference evidence="2" key="1">
    <citation type="journal article" date="2021" name="Open Biol.">
        <title>Shared evolutionary footprints suggest mitochondrial oxidative damage underlies multiple complex I losses in fungi.</title>
        <authorList>
            <person name="Schikora-Tamarit M.A."/>
            <person name="Marcet-Houben M."/>
            <person name="Nosek J."/>
            <person name="Gabaldon T."/>
        </authorList>
    </citation>
    <scope>NUCLEOTIDE SEQUENCE</scope>
    <source>
        <strain evidence="2">CBS2887</strain>
    </source>
</reference>
<name>A0A9P8QCN9_WICPI</name>
<organism evidence="2 3">
    <name type="scientific">Wickerhamomyces pijperi</name>
    <name type="common">Yeast</name>
    <name type="synonym">Pichia pijperi</name>
    <dbReference type="NCBI Taxonomy" id="599730"/>
    <lineage>
        <taxon>Eukaryota</taxon>
        <taxon>Fungi</taxon>
        <taxon>Dikarya</taxon>
        <taxon>Ascomycota</taxon>
        <taxon>Saccharomycotina</taxon>
        <taxon>Saccharomycetes</taxon>
        <taxon>Phaffomycetales</taxon>
        <taxon>Wickerhamomycetaceae</taxon>
        <taxon>Wickerhamomyces</taxon>
    </lineage>
</organism>
<evidence type="ECO:0008006" key="4">
    <source>
        <dbReference type="Google" id="ProtNLM"/>
    </source>
</evidence>
<proteinExistence type="predicted"/>
<feature type="region of interest" description="Disordered" evidence="1">
    <location>
        <begin position="113"/>
        <end position="179"/>
    </location>
</feature>
<comment type="caution">
    <text evidence="2">The sequence shown here is derived from an EMBL/GenBank/DDBJ whole genome shotgun (WGS) entry which is preliminary data.</text>
</comment>
<dbReference type="OrthoDB" id="4036563at2759"/>
<accession>A0A9P8QCN9</accession>
<feature type="compositionally biased region" description="Basic and acidic residues" evidence="1">
    <location>
        <begin position="163"/>
        <end position="173"/>
    </location>
</feature>